<dbReference type="RefSeq" id="WP_382341846.1">
    <property type="nucleotide sequence ID" value="NZ_JBHSAB010000006.1"/>
</dbReference>
<reference evidence="3" key="1">
    <citation type="journal article" date="2019" name="Int. J. Syst. Evol. Microbiol.">
        <title>The Global Catalogue of Microorganisms (GCM) 10K type strain sequencing project: providing services to taxonomists for standard genome sequencing and annotation.</title>
        <authorList>
            <consortium name="The Broad Institute Genomics Platform"/>
            <consortium name="The Broad Institute Genome Sequencing Center for Infectious Disease"/>
            <person name="Wu L."/>
            <person name="Ma J."/>
        </authorList>
    </citation>
    <scope>NUCLEOTIDE SEQUENCE [LARGE SCALE GENOMIC DNA]</scope>
    <source>
        <strain evidence="3">CCUG 59858</strain>
    </source>
</reference>
<feature type="transmembrane region" description="Helical" evidence="1">
    <location>
        <begin position="68"/>
        <end position="90"/>
    </location>
</feature>
<name>A0ABV8CEV6_9GAMM</name>
<keyword evidence="1" id="KW-0472">Membrane</keyword>
<organism evidence="2 3">
    <name type="scientific">Legionella dresdenensis</name>
    <dbReference type="NCBI Taxonomy" id="450200"/>
    <lineage>
        <taxon>Bacteria</taxon>
        <taxon>Pseudomonadati</taxon>
        <taxon>Pseudomonadota</taxon>
        <taxon>Gammaproteobacteria</taxon>
        <taxon>Legionellales</taxon>
        <taxon>Legionellaceae</taxon>
        <taxon>Legionella</taxon>
    </lineage>
</organism>
<keyword evidence="1" id="KW-0812">Transmembrane</keyword>
<keyword evidence="3" id="KW-1185">Reference proteome</keyword>
<gene>
    <name evidence="2" type="ORF">ACFORL_05350</name>
</gene>
<keyword evidence="1" id="KW-1133">Transmembrane helix</keyword>
<accession>A0ABV8CEV6</accession>
<protein>
    <submittedName>
        <fullName evidence="2">Type IV secretion protein IcmD</fullName>
    </submittedName>
</protein>
<feature type="transmembrane region" description="Helical" evidence="1">
    <location>
        <begin position="21"/>
        <end position="41"/>
    </location>
</feature>
<evidence type="ECO:0000313" key="3">
    <source>
        <dbReference type="Proteomes" id="UP001595758"/>
    </source>
</evidence>
<evidence type="ECO:0000313" key="2">
    <source>
        <dbReference type="EMBL" id="MFC3908499.1"/>
    </source>
</evidence>
<dbReference type="Proteomes" id="UP001595758">
    <property type="component" value="Unassembled WGS sequence"/>
</dbReference>
<sequence length="150" mass="15236">MVQTKNRRIGVNNNSATKYMRIIASIICVGLMMVVTEVLAAKHGGGGGGGNNITLGTMASNVTDTFDAIGKLITGGSYIAGLGFSIGAIMKFKQHKDNPTQIPIGTPIALILIAAALLFLPSILSVAGYTMFGSSGGQTAGPSGITYSGA</sequence>
<dbReference type="EMBL" id="JBHSAB010000006">
    <property type="protein sequence ID" value="MFC3908499.1"/>
    <property type="molecule type" value="Genomic_DNA"/>
</dbReference>
<feature type="transmembrane region" description="Helical" evidence="1">
    <location>
        <begin position="102"/>
        <end position="124"/>
    </location>
</feature>
<evidence type="ECO:0000256" key="1">
    <source>
        <dbReference type="SAM" id="Phobius"/>
    </source>
</evidence>
<proteinExistence type="predicted"/>
<comment type="caution">
    <text evidence="2">The sequence shown here is derived from an EMBL/GenBank/DDBJ whole genome shotgun (WGS) entry which is preliminary data.</text>
</comment>